<dbReference type="Proteomes" id="UP001056012">
    <property type="component" value="Chromosome 5"/>
</dbReference>
<feature type="signal peptide" evidence="1">
    <location>
        <begin position="1"/>
        <end position="19"/>
    </location>
</feature>
<evidence type="ECO:0000313" key="2">
    <source>
        <dbReference type="EMBL" id="USP79545.1"/>
    </source>
</evidence>
<feature type="chain" id="PRO_5040237765" evidence="1">
    <location>
        <begin position="20"/>
        <end position="168"/>
    </location>
</feature>
<keyword evidence="1" id="KW-0732">Signal</keyword>
<evidence type="ECO:0000256" key="1">
    <source>
        <dbReference type="SAM" id="SignalP"/>
    </source>
</evidence>
<accession>A0A9Q8ZC72</accession>
<evidence type="ECO:0000313" key="3">
    <source>
        <dbReference type="Proteomes" id="UP001056012"/>
    </source>
</evidence>
<sequence length="168" mass="18455">MLIPLFLFLLSYLATTVSSSPISFPTATTTNNNDAIALTPRDLPKCPTTHLPTLPQYLSAATTFCKHFTPSLSLDPNKPITYTYLLTDAKGNTLPWILSMVWEQGDFLGGGKMEVTGERCRAWFEAAVKDGTGEWMCREGLVKGGRRNAVGGEKGAKVWVETRRKRGA</sequence>
<protein>
    <submittedName>
        <fullName evidence="2">Uncharacterized protein</fullName>
    </submittedName>
</protein>
<name>A0A9Q8ZC72_CURCL</name>
<dbReference type="VEuPathDB" id="FungiDB:yc1106_06819"/>
<organism evidence="2 3">
    <name type="scientific">Curvularia clavata</name>
    <dbReference type="NCBI Taxonomy" id="95742"/>
    <lineage>
        <taxon>Eukaryota</taxon>
        <taxon>Fungi</taxon>
        <taxon>Dikarya</taxon>
        <taxon>Ascomycota</taxon>
        <taxon>Pezizomycotina</taxon>
        <taxon>Dothideomycetes</taxon>
        <taxon>Pleosporomycetidae</taxon>
        <taxon>Pleosporales</taxon>
        <taxon>Pleosporineae</taxon>
        <taxon>Pleosporaceae</taxon>
        <taxon>Curvularia</taxon>
    </lineage>
</organism>
<gene>
    <name evidence="2" type="ORF">yc1106_06819</name>
</gene>
<dbReference type="EMBL" id="CP089278">
    <property type="protein sequence ID" value="USP79545.1"/>
    <property type="molecule type" value="Genomic_DNA"/>
</dbReference>
<proteinExistence type="predicted"/>
<dbReference type="OrthoDB" id="10334305at2759"/>
<keyword evidence="3" id="KW-1185">Reference proteome</keyword>
<dbReference type="AlphaFoldDB" id="A0A9Q8ZC72"/>
<reference evidence="2" key="1">
    <citation type="submission" date="2021-12" db="EMBL/GenBank/DDBJ databases">
        <title>Curvularia clavata genome.</title>
        <authorList>
            <person name="Cao Y."/>
        </authorList>
    </citation>
    <scope>NUCLEOTIDE SEQUENCE</scope>
    <source>
        <strain evidence="2">Yc1106</strain>
    </source>
</reference>